<dbReference type="EMBL" id="SRLA01000004">
    <property type="protein sequence ID" value="TGE05581.1"/>
    <property type="molecule type" value="Genomic_DNA"/>
</dbReference>
<dbReference type="AlphaFoldDB" id="A0A4Z0P2V1"/>
<dbReference type="Proteomes" id="UP000298337">
    <property type="component" value="Unassembled WGS sequence"/>
</dbReference>
<dbReference type="InterPro" id="IPR006944">
    <property type="entry name" value="Phage/GTA_portal"/>
</dbReference>
<comment type="caution">
    <text evidence="1">The sequence shown here is derived from an EMBL/GenBank/DDBJ whole genome shotgun (WGS) entry which is preliminary data.</text>
</comment>
<protein>
    <submittedName>
        <fullName evidence="1">Phage portal protein</fullName>
    </submittedName>
</protein>
<proteinExistence type="predicted"/>
<dbReference type="Pfam" id="PF04860">
    <property type="entry name" value="Phage_portal"/>
    <property type="match status" value="1"/>
</dbReference>
<name>A0A4Z0P2V1_9BACT</name>
<dbReference type="RefSeq" id="WP_135435894.1">
    <property type="nucleotide sequence ID" value="NZ_SRLA01000004.1"/>
</dbReference>
<evidence type="ECO:0000313" key="2">
    <source>
        <dbReference type="Proteomes" id="UP000298337"/>
    </source>
</evidence>
<keyword evidence="2" id="KW-1185">Reference proteome</keyword>
<gene>
    <name evidence="1" type="ORF">EU556_19975</name>
</gene>
<accession>A0A4Z0P2V1</accession>
<organism evidence="1 2">
    <name type="scientific">Hymenobacter fodinae</name>
    <dbReference type="NCBI Taxonomy" id="2510796"/>
    <lineage>
        <taxon>Bacteria</taxon>
        <taxon>Pseudomonadati</taxon>
        <taxon>Bacteroidota</taxon>
        <taxon>Cytophagia</taxon>
        <taxon>Cytophagales</taxon>
        <taxon>Hymenobacteraceae</taxon>
        <taxon>Hymenobacter</taxon>
    </lineage>
</organism>
<sequence>MNLPALVDAGLQALGLRSQAPTPYDTSLLQKALVGTDSIGRLNPVNYQYVGGTAQWVSPTGQALRARLVGQVGRVNSYFAKKAAALPWTLWRNGPDGKPQQLPPNSPLLERLWQPNPMVGQVAFMRQQCTLYHGAGNVFIWANRLEDGPRKGQAQEFWILPDGHTKPMGGDAMSPVDFYRFTPDLGKPGEYLDLPASDVLHLKNDPLPGEVMGVSTIQSANREVTLDLATTTTQVSQLQNQGPVGIVSFPPDGTTTIALSEPQKQQLRERLKQDYTGPTKKGALPVVTEKVEFVRIGVSAVDLDILNVTEANFRAICSWWGVPSELVGDKEKSTYNNVAEARKAAYTDGVLPYLEVILPEWSRWACPMFEQGTWLQVDTSGVAELQADKAALVAWLKDAYWVSTQEKQEMVGAKVDNTLPKYYIPAGLEASDALPEGEKSRRFEEYPSVGTGG</sequence>
<dbReference type="OrthoDB" id="875821at2"/>
<reference evidence="1 2" key="1">
    <citation type="submission" date="2019-04" db="EMBL/GenBank/DDBJ databases">
        <authorList>
            <person name="Feng G."/>
            <person name="Zhang J."/>
            <person name="Zhu H."/>
        </authorList>
    </citation>
    <scope>NUCLEOTIDE SEQUENCE [LARGE SCALE GENOMIC DNA]</scope>
    <source>
        <strain evidence="1 2">92R-1</strain>
    </source>
</reference>
<evidence type="ECO:0000313" key="1">
    <source>
        <dbReference type="EMBL" id="TGE05581.1"/>
    </source>
</evidence>